<sequence>MILKDLMEEKQLNFNQPLLSVRRFSSTSDTDYKRKTDNSIARFQPSPSYKSELNSGPVRNAGTIPFEWEKAPGRPKDECKLETQVVEQLPITPNFPPGRVSKVKQQDSDTVLKGTGSTVSYSKSDASLDKKVTKYERSKEGTKERESSDSDDRDEAYMDALDTLSRTESFFMSCSVSCLSGWDEPEVQVQPSGSFSSDQQGRDFMIGRFLPAAKAMTSETPHYYAFKKALVGQEQQKQIKKDESAQRLRPLIQHTPKDLPHYSLDTGNEESEDENYDCNEFENHRTTACGLFPRLRLLNTIPGLRMLDKVQSNAVNGMQAKSAASHIESAKEYGRTPNGKKLVDSQSSFTGKKVVLDILVKSKHGMDPHQRGYDKLVPCESTQRDSSYESLIVEKTLYVDSAQKVKSQTNNTKGDFETLRKDNGIHKNPSIYSSLENSKQLDAEDMKAALQPKSSESLDSPFLVCSEDSSNDLVMISSPNEVVECKKINSESQVYSSEKYPDILAQNSRVELKSQLDAKSVDHECTLANSKIGDEGKIDLETQYLMKLGHQEISDASYFRLPLSLPSLKAPSESWLKRTLPTISKRNITSRSKLIANIYSRSQTHKTRSLCPKNYKHSFQKLELYGEMAFDSTFLGKMARELLAIFHGGYGDEAVRYNSGSLFMLGMIFLSLSVISMIIFSCGHNSHKHRKKNRGISGLGGDDRDGGGDGGGGGGGGGDGYAGG</sequence>
<dbReference type="AlphaFoldDB" id="A0AAN9KWR1"/>
<evidence type="ECO:0000313" key="3">
    <source>
        <dbReference type="EMBL" id="KAK7324676.1"/>
    </source>
</evidence>
<keyword evidence="2" id="KW-1133">Transmembrane helix</keyword>
<feature type="region of interest" description="Disordered" evidence="1">
    <location>
        <begin position="686"/>
        <end position="724"/>
    </location>
</feature>
<keyword evidence="2" id="KW-0812">Transmembrane</keyword>
<evidence type="ECO:0000313" key="4">
    <source>
        <dbReference type="Proteomes" id="UP001367508"/>
    </source>
</evidence>
<name>A0AAN9KWR1_CANGL</name>
<dbReference type="PANTHER" id="PTHR33671">
    <property type="entry name" value="N-METHYLTRANSFERASE, PUTATIVE (DUF688)-RELATED"/>
    <property type="match status" value="1"/>
</dbReference>
<proteinExistence type="predicted"/>
<feature type="compositionally biased region" description="Basic and acidic residues" evidence="1">
    <location>
        <begin position="126"/>
        <end position="150"/>
    </location>
</feature>
<dbReference type="Pfam" id="PF05097">
    <property type="entry name" value="DUF688"/>
    <property type="match status" value="1"/>
</dbReference>
<gene>
    <name evidence="3" type="ORF">VNO77_28427</name>
</gene>
<feature type="transmembrane region" description="Helical" evidence="2">
    <location>
        <begin position="662"/>
        <end position="682"/>
    </location>
</feature>
<dbReference type="InterPro" id="IPR007789">
    <property type="entry name" value="DUF688"/>
</dbReference>
<dbReference type="EMBL" id="JAYMYQ010000006">
    <property type="protein sequence ID" value="KAK7324676.1"/>
    <property type="molecule type" value="Genomic_DNA"/>
</dbReference>
<dbReference type="PANTHER" id="PTHR33671:SF2">
    <property type="entry name" value="N-METHYLTRANSFERASE, PUTATIVE (DUF688)-RELATED"/>
    <property type="match status" value="1"/>
</dbReference>
<feature type="region of interest" description="Disordered" evidence="1">
    <location>
        <begin position="326"/>
        <end position="346"/>
    </location>
</feature>
<feature type="region of interest" description="Disordered" evidence="1">
    <location>
        <begin position="88"/>
        <end position="155"/>
    </location>
</feature>
<evidence type="ECO:0000256" key="2">
    <source>
        <dbReference type="SAM" id="Phobius"/>
    </source>
</evidence>
<accession>A0AAN9KWR1</accession>
<evidence type="ECO:0000256" key="1">
    <source>
        <dbReference type="SAM" id="MobiDB-lite"/>
    </source>
</evidence>
<protein>
    <submittedName>
        <fullName evidence="3">Uncharacterized protein</fullName>
    </submittedName>
</protein>
<keyword evidence="2" id="KW-0472">Membrane</keyword>
<comment type="caution">
    <text evidence="3">The sequence shown here is derived from an EMBL/GenBank/DDBJ whole genome shotgun (WGS) entry which is preliminary data.</text>
</comment>
<dbReference type="Proteomes" id="UP001367508">
    <property type="component" value="Unassembled WGS sequence"/>
</dbReference>
<organism evidence="3 4">
    <name type="scientific">Canavalia gladiata</name>
    <name type="common">Sword bean</name>
    <name type="synonym">Dolichos gladiatus</name>
    <dbReference type="NCBI Taxonomy" id="3824"/>
    <lineage>
        <taxon>Eukaryota</taxon>
        <taxon>Viridiplantae</taxon>
        <taxon>Streptophyta</taxon>
        <taxon>Embryophyta</taxon>
        <taxon>Tracheophyta</taxon>
        <taxon>Spermatophyta</taxon>
        <taxon>Magnoliopsida</taxon>
        <taxon>eudicotyledons</taxon>
        <taxon>Gunneridae</taxon>
        <taxon>Pentapetalae</taxon>
        <taxon>rosids</taxon>
        <taxon>fabids</taxon>
        <taxon>Fabales</taxon>
        <taxon>Fabaceae</taxon>
        <taxon>Papilionoideae</taxon>
        <taxon>50 kb inversion clade</taxon>
        <taxon>NPAAA clade</taxon>
        <taxon>indigoferoid/millettioid clade</taxon>
        <taxon>Phaseoleae</taxon>
        <taxon>Canavalia</taxon>
    </lineage>
</organism>
<reference evidence="3 4" key="1">
    <citation type="submission" date="2024-01" db="EMBL/GenBank/DDBJ databases">
        <title>The genomes of 5 underutilized Papilionoideae crops provide insights into root nodulation and disease resistanc.</title>
        <authorList>
            <person name="Jiang F."/>
        </authorList>
    </citation>
    <scope>NUCLEOTIDE SEQUENCE [LARGE SCALE GENOMIC DNA]</scope>
    <source>
        <strain evidence="3">LVBAO_FW01</strain>
        <tissue evidence="3">Leaves</tissue>
    </source>
</reference>
<feature type="compositionally biased region" description="Gly residues" evidence="1">
    <location>
        <begin position="708"/>
        <end position="724"/>
    </location>
</feature>
<feature type="compositionally biased region" description="Polar residues" evidence="1">
    <location>
        <begin position="115"/>
        <end position="125"/>
    </location>
</feature>
<keyword evidence="4" id="KW-1185">Reference proteome</keyword>